<dbReference type="AlphaFoldDB" id="A0A8H5FS33"/>
<dbReference type="EMBL" id="JAACJM010000097">
    <property type="protein sequence ID" value="KAF5347066.1"/>
    <property type="molecule type" value="Genomic_DNA"/>
</dbReference>
<organism evidence="2 3">
    <name type="scientific">Tetrapyrgos nigripes</name>
    <dbReference type="NCBI Taxonomy" id="182062"/>
    <lineage>
        <taxon>Eukaryota</taxon>
        <taxon>Fungi</taxon>
        <taxon>Dikarya</taxon>
        <taxon>Basidiomycota</taxon>
        <taxon>Agaricomycotina</taxon>
        <taxon>Agaricomycetes</taxon>
        <taxon>Agaricomycetidae</taxon>
        <taxon>Agaricales</taxon>
        <taxon>Marasmiineae</taxon>
        <taxon>Marasmiaceae</taxon>
        <taxon>Tetrapyrgos</taxon>
    </lineage>
</organism>
<sequence>MFNLKSLSLFAATAALVASVRAETHTVIFDNRCGFGTPTLIQGPNVLSTGGAFTINGPLISAIAYLQTGSCGFNGEGCTLIETTLINPTCPGCGSSTDISLIPPHTFSVTSGFGYFNGCEPAGADCTNPNCDTAFHNPGDTQVQVACQANDVNLAITFCL</sequence>
<evidence type="ECO:0008006" key="4">
    <source>
        <dbReference type="Google" id="ProtNLM"/>
    </source>
</evidence>
<keyword evidence="3" id="KW-1185">Reference proteome</keyword>
<keyword evidence="1" id="KW-0732">Signal</keyword>
<evidence type="ECO:0000256" key="1">
    <source>
        <dbReference type="SAM" id="SignalP"/>
    </source>
</evidence>
<name>A0A8H5FS33_9AGAR</name>
<evidence type="ECO:0000313" key="2">
    <source>
        <dbReference type="EMBL" id="KAF5347066.1"/>
    </source>
</evidence>
<gene>
    <name evidence="2" type="ORF">D9758_011654</name>
</gene>
<dbReference type="OrthoDB" id="3342934at2759"/>
<protein>
    <recommendedName>
        <fullName evidence="4">Glycopeptide</fullName>
    </recommendedName>
</protein>
<accession>A0A8H5FS33</accession>
<feature type="signal peptide" evidence="1">
    <location>
        <begin position="1"/>
        <end position="22"/>
    </location>
</feature>
<proteinExistence type="predicted"/>
<comment type="caution">
    <text evidence="2">The sequence shown here is derived from an EMBL/GenBank/DDBJ whole genome shotgun (WGS) entry which is preliminary data.</text>
</comment>
<feature type="chain" id="PRO_5034288427" description="Glycopeptide" evidence="1">
    <location>
        <begin position="23"/>
        <end position="160"/>
    </location>
</feature>
<evidence type="ECO:0000313" key="3">
    <source>
        <dbReference type="Proteomes" id="UP000559256"/>
    </source>
</evidence>
<reference evidence="2 3" key="1">
    <citation type="journal article" date="2020" name="ISME J.">
        <title>Uncovering the hidden diversity of litter-decomposition mechanisms in mushroom-forming fungi.</title>
        <authorList>
            <person name="Floudas D."/>
            <person name="Bentzer J."/>
            <person name="Ahren D."/>
            <person name="Johansson T."/>
            <person name="Persson P."/>
            <person name="Tunlid A."/>
        </authorList>
    </citation>
    <scope>NUCLEOTIDE SEQUENCE [LARGE SCALE GENOMIC DNA]</scope>
    <source>
        <strain evidence="2 3">CBS 291.85</strain>
    </source>
</reference>
<dbReference type="Proteomes" id="UP000559256">
    <property type="component" value="Unassembled WGS sequence"/>
</dbReference>